<accession>A0A834XFY1</accession>
<dbReference type="Proteomes" id="UP000634136">
    <property type="component" value="Unassembled WGS sequence"/>
</dbReference>
<feature type="region of interest" description="Disordered" evidence="1">
    <location>
        <begin position="1"/>
        <end position="24"/>
    </location>
</feature>
<sequence length="24" mass="2691">MVAVRKVPKENPIAPMTKRIQGNL</sequence>
<protein>
    <submittedName>
        <fullName evidence="2">Uncharacterized protein</fullName>
    </submittedName>
</protein>
<evidence type="ECO:0000313" key="2">
    <source>
        <dbReference type="EMBL" id="KAF7842518.1"/>
    </source>
</evidence>
<keyword evidence="3" id="KW-1185">Reference proteome</keyword>
<reference evidence="2" key="1">
    <citation type="submission" date="2020-09" db="EMBL/GenBank/DDBJ databases">
        <title>Genome-Enabled Discovery of Anthraquinone Biosynthesis in Senna tora.</title>
        <authorList>
            <person name="Kang S.-H."/>
            <person name="Pandey R.P."/>
            <person name="Lee C.-M."/>
            <person name="Sim J.-S."/>
            <person name="Jeong J.-T."/>
            <person name="Choi B.-S."/>
            <person name="Jung M."/>
            <person name="Ginzburg D."/>
            <person name="Zhao K."/>
            <person name="Won S.Y."/>
            <person name="Oh T.-J."/>
            <person name="Yu Y."/>
            <person name="Kim N.-H."/>
            <person name="Lee O.R."/>
            <person name="Lee T.-H."/>
            <person name="Bashyal P."/>
            <person name="Kim T.-S."/>
            <person name="Lee W.-H."/>
            <person name="Kawkins C."/>
            <person name="Kim C.-K."/>
            <person name="Kim J.S."/>
            <person name="Ahn B.O."/>
            <person name="Rhee S.Y."/>
            <person name="Sohng J.K."/>
        </authorList>
    </citation>
    <scope>NUCLEOTIDE SEQUENCE</scope>
    <source>
        <tissue evidence="2">Leaf</tissue>
    </source>
</reference>
<gene>
    <name evidence="2" type="ORF">G2W53_004816</name>
</gene>
<proteinExistence type="predicted"/>
<dbReference type="EMBL" id="JAAIUW010000002">
    <property type="protein sequence ID" value="KAF7842518.1"/>
    <property type="molecule type" value="Genomic_DNA"/>
</dbReference>
<evidence type="ECO:0000256" key="1">
    <source>
        <dbReference type="SAM" id="MobiDB-lite"/>
    </source>
</evidence>
<name>A0A834XFY1_9FABA</name>
<comment type="caution">
    <text evidence="2">The sequence shown here is derived from an EMBL/GenBank/DDBJ whole genome shotgun (WGS) entry which is preliminary data.</text>
</comment>
<evidence type="ECO:0000313" key="3">
    <source>
        <dbReference type="Proteomes" id="UP000634136"/>
    </source>
</evidence>
<dbReference type="AlphaFoldDB" id="A0A834XFY1"/>
<organism evidence="2 3">
    <name type="scientific">Senna tora</name>
    <dbReference type="NCBI Taxonomy" id="362788"/>
    <lineage>
        <taxon>Eukaryota</taxon>
        <taxon>Viridiplantae</taxon>
        <taxon>Streptophyta</taxon>
        <taxon>Embryophyta</taxon>
        <taxon>Tracheophyta</taxon>
        <taxon>Spermatophyta</taxon>
        <taxon>Magnoliopsida</taxon>
        <taxon>eudicotyledons</taxon>
        <taxon>Gunneridae</taxon>
        <taxon>Pentapetalae</taxon>
        <taxon>rosids</taxon>
        <taxon>fabids</taxon>
        <taxon>Fabales</taxon>
        <taxon>Fabaceae</taxon>
        <taxon>Caesalpinioideae</taxon>
        <taxon>Cassia clade</taxon>
        <taxon>Senna</taxon>
    </lineage>
</organism>